<gene>
    <name evidence="1" type="ORF">LACBIDRAFT_326631</name>
</gene>
<dbReference type="AlphaFoldDB" id="B0D9A2"/>
<dbReference type="RefSeq" id="XP_001880293.1">
    <property type="nucleotide sequence ID" value="XM_001880258.1"/>
</dbReference>
<keyword evidence="2" id="KW-1185">Reference proteome</keyword>
<sequence length="346" mass="37696">MKRGIANPQELRRDYKDRTCRLPRDRPLSQSLMTHLATTQLPSIKPVVSAPFSPTQSLVEPAVLSEPSGPALAVSSPPAASTASNKCPTDDQNSLLLAHATLNSCCTHHAGVNKSHRDPASAPAILPEPTSASQVASGAILAGSLDNGGEPMDVNADSRAHDAIPAPTWMCDVNMSKYLCDVSKEGAWQKLIDTLFLFKAINTATGKLPTTSRPDEVASWIKSKKKDTPREVNPDSYGSSFMAWWIAIQPDWRLNDDTSFNYVVPATEDWRQLHKGGSAGLYTIVVALSWWIKALSAETNSSRAWSAVRDVQWVVDQIYKKVKPVPQTHAGCVSHYIPFLLCNPVT</sequence>
<evidence type="ECO:0000313" key="2">
    <source>
        <dbReference type="Proteomes" id="UP000001194"/>
    </source>
</evidence>
<dbReference type="Proteomes" id="UP000001194">
    <property type="component" value="Unassembled WGS sequence"/>
</dbReference>
<accession>B0D9A2</accession>
<protein>
    <submittedName>
        <fullName evidence="1">Predicted protein</fullName>
    </submittedName>
</protein>
<dbReference type="GeneID" id="6075777"/>
<reference evidence="1 2" key="1">
    <citation type="journal article" date="2008" name="Nature">
        <title>The genome of Laccaria bicolor provides insights into mycorrhizal symbiosis.</title>
        <authorList>
            <person name="Martin F."/>
            <person name="Aerts A."/>
            <person name="Ahren D."/>
            <person name="Brun A."/>
            <person name="Danchin E.G.J."/>
            <person name="Duchaussoy F."/>
            <person name="Gibon J."/>
            <person name="Kohler A."/>
            <person name="Lindquist E."/>
            <person name="Pereda V."/>
            <person name="Salamov A."/>
            <person name="Shapiro H.J."/>
            <person name="Wuyts J."/>
            <person name="Blaudez D."/>
            <person name="Buee M."/>
            <person name="Brokstein P."/>
            <person name="Canbaeck B."/>
            <person name="Cohen D."/>
            <person name="Courty P.E."/>
            <person name="Coutinho P.M."/>
            <person name="Delaruelle C."/>
            <person name="Detter J.C."/>
            <person name="Deveau A."/>
            <person name="DiFazio S."/>
            <person name="Duplessis S."/>
            <person name="Fraissinet-Tachet L."/>
            <person name="Lucic E."/>
            <person name="Frey-Klett P."/>
            <person name="Fourrey C."/>
            <person name="Feussner I."/>
            <person name="Gay G."/>
            <person name="Grimwood J."/>
            <person name="Hoegger P.J."/>
            <person name="Jain P."/>
            <person name="Kilaru S."/>
            <person name="Labbe J."/>
            <person name="Lin Y.C."/>
            <person name="Legue V."/>
            <person name="Le Tacon F."/>
            <person name="Marmeisse R."/>
            <person name="Melayah D."/>
            <person name="Montanini B."/>
            <person name="Muratet M."/>
            <person name="Nehls U."/>
            <person name="Niculita-Hirzel H."/>
            <person name="Oudot-Le Secq M.P."/>
            <person name="Peter M."/>
            <person name="Quesneville H."/>
            <person name="Rajashekar B."/>
            <person name="Reich M."/>
            <person name="Rouhier N."/>
            <person name="Schmutz J."/>
            <person name="Yin T."/>
            <person name="Chalot M."/>
            <person name="Henrissat B."/>
            <person name="Kuees U."/>
            <person name="Lucas S."/>
            <person name="Van de Peer Y."/>
            <person name="Podila G.K."/>
            <person name="Polle A."/>
            <person name="Pukkila P.J."/>
            <person name="Richardson P.M."/>
            <person name="Rouze P."/>
            <person name="Sanders I.R."/>
            <person name="Stajich J.E."/>
            <person name="Tunlid A."/>
            <person name="Tuskan G."/>
            <person name="Grigoriev I.V."/>
        </authorList>
    </citation>
    <scope>NUCLEOTIDE SEQUENCE [LARGE SCALE GENOMIC DNA]</scope>
    <source>
        <strain evidence="2">S238N-H82 / ATCC MYA-4686</strain>
    </source>
</reference>
<dbReference type="HOGENOM" id="CLU_801845_0_0_1"/>
<dbReference type="KEGG" id="lbc:LACBIDRAFT_326631"/>
<dbReference type="OrthoDB" id="2803783at2759"/>
<proteinExistence type="predicted"/>
<name>B0D9A2_LACBS</name>
<dbReference type="EMBL" id="DS547100">
    <property type="protein sequence ID" value="EDR08980.1"/>
    <property type="molecule type" value="Genomic_DNA"/>
</dbReference>
<dbReference type="InParanoid" id="B0D9A2"/>
<organism evidence="2">
    <name type="scientific">Laccaria bicolor (strain S238N-H82 / ATCC MYA-4686)</name>
    <name type="common">Bicoloured deceiver</name>
    <name type="synonym">Laccaria laccata var. bicolor</name>
    <dbReference type="NCBI Taxonomy" id="486041"/>
    <lineage>
        <taxon>Eukaryota</taxon>
        <taxon>Fungi</taxon>
        <taxon>Dikarya</taxon>
        <taxon>Basidiomycota</taxon>
        <taxon>Agaricomycotina</taxon>
        <taxon>Agaricomycetes</taxon>
        <taxon>Agaricomycetidae</taxon>
        <taxon>Agaricales</taxon>
        <taxon>Agaricineae</taxon>
        <taxon>Hydnangiaceae</taxon>
        <taxon>Laccaria</taxon>
    </lineage>
</organism>
<evidence type="ECO:0000313" key="1">
    <source>
        <dbReference type="EMBL" id="EDR08980.1"/>
    </source>
</evidence>